<sequence length="469" mass="51673">MGDRTSQNQTIVAFHSALEPTSHLDVDEAQLLRKIDLHVVPILFLVYIVAFLDRVNISNALTLGLPAELGLVGDQPNVALTIFFVPYIIFEIPSNVIMKVLSPRIWLSGCIIIFGVVMLGQGFVHSYGGLLATRFFLGFAEAGIFPGSFYLISFWYKKEEAQKRFTMYWSSTIFAGAFGGLLASAIANMDGIRGLSSWRWIFILEGIATILIGLLAVFCITDFPREAKWLSPEEKSLLFQKTGANESHAASVTSRDLLYFFSQPKNWFAAIMYFSLLVPAYSIVYFLPTIVQALGYGTVQTQLHAVPPFTAAFGFAVVLAYLSDKSRLRSPFILLGLALLIAGLAVLISVQGAAHFSAEYAALCLVAMGSFGVGGTMVCWYVMNLRGHAERGIGSAWMICFGNVGGVVATFLFQKKDAPYYHSGYSVCLAMSALCVASCACYWFSIWREREKLSKDDSVRDSEDQSLFL</sequence>
<dbReference type="PANTHER" id="PTHR43791:SF46">
    <property type="entry name" value="MAJOR FACILITATOR SUPERFAMILY (MFS) PROFILE DOMAIN-CONTAINING PROTEIN-RELATED"/>
    <property type="match status" value="1"/>
</dbReference>
<feature type="transmembrane region" description="Helical" evidence="6">
    <location>
        <begin position="39"/>
        <end position="57"/>
    </location>
</feature>
<keyword evidence="5 6" id="KW-0472">Membrane</keyword>
<feature type="transmembrane region" description="Helical" evidence="6">
    <location>
        <begin position="303"/>
        <end position="322"/>
    </location>
</feature>
<proteinExistence type="predicted"/>
<comment type="subcellular location">
    <subcellularLocation>
        <location evidence="1">Membrane</location>
        <topology evidence="1">Multi-pass membrane protein</topology>
    </subcellularLocation>
</comment>
<keyword evidence="4 6" id="KW-1133">Transmembrane helix</keyword>
<evidence type="ECO:0000256" key="6">
    <source>
        <dbReference type="SAM" id="Phobius"/>
    </source>
</evidence>
<feature type="transmembrane region" description="Helical" evidence="6">
    <location>
        <begin position="136"/>
        <end position="156"/>
    </location>
</feature>
<dbReference type="Pfam" id="PF07690">
    <property type="entry name" value="MFS_1"/>
    <property type="match status" value="1"/>
</dbReference>
<keyword evidence="3 6" id="KW-0812">Transmembrane</keyword>
<feature type="transmembrane region" description="Helical" evidence="6">
    <location>
        <begin position="199"/>
        <end position="220"/>
    </location>
</feature>
<feature type="transmembrane region" description="Helical" evidence="6">
    <location>
        <begin position="420"/>
        <end position="445"/>
    </location>
</feature>
<evidence type="ECO:0000256" key="3">
    <source>
        <dbReference type="ARBA" id="ARBA00022692"/>
    </source>
</evidence>
<dbReference type="Proteomes" id="UP001408356">
    <property type="component" value="Unassembled WGS sequence"/>
</dbReference>
<feature type="transmembrane region" description="Helical" evidence="6">
    <location>
        <begin position="168"/>
        <end position="187"/>
    </location>
</feature>
<accession>A0ABR2UG60</accession>
<dbReference type="SUPFAM" id="SSF103473">
    <property type="entry name" value="MFS general substrate transporter"/>
    <property type="match status" value="1"/>
</dbReference>
<dbReference type="EMBL" id="JARVKF010000437">
    <property type="protein sequence ID" value="KAK9413612.1"/>
    <property type="molecule type" value="Genomic_DNA"/>
</dbReference>
<evidence type="ECO:0000259" key="7">
    <source>
        <dbReference type="PROSITE" id="PS50850"/>
    </source>
</evidence>
<organism evidence="8 9">
    <name type="scientific">Seiridium unicorne</name>
    <dbReference type="NCBI Taxonomy" id="138068"/>
    <lineage>
        <taxon>Eukaryota</taxon>
        <taxon>Fungi</taxon>
        <taxon>Dikarya</taxon>
        <taxon>Ascomycota</taxon>
        <taxon>Pezizomycotina</taxon>
        <taxon>Sordariomycetes</taxon>
        <taxon>Xylariomycetidae</taxon>
        <taxon>Amphisphaeriales</taxon>
        <taxon>Sporocadaceae</taxon>
        <taxon>Seiridium</taxon>
    </lineage>
</organism>
<evidence type="ECO:0000256" key="1">
    <source>
        <dbReference type="ARBA" id="ARBA00004141"/>
    </source>
</evidence>
<protein>
    <submittedName>
        <fullName evidence="8">Major facilitator superfamily (MFS) profile domain-containing protein</fullName>
    </submittedName>
</protein>
<dbReference type="Gene3D" id="1.20.1250.20">
    <property type="entry name" value="MFS general substrate transporter like domains"/>
    <property type="match status" value="2"/>
</dbReference>
<evidence type="ECO:0000313" key="9">
    <source>
        <dbReference type="Proteomes" id="UP001408356"/>
    </source>
</evidence>
<comment type="caution">
    <text evidence="8">The sequence shown here is derived from an EMBL/GenBank/DDBJ whole genome shotgun (WGS) entry which is preliminary data.</text>
</comment>
<feature type="transmembrane region" description="Helical" evidence="6">
    <location>
        <begin position="395"/>
        <end position="414"/>
    </location>
</feature>
<keyword evidence="9" id="KW-1185">Reference proteome</keyword>
<feature type="transmembrane region" description="Helical" evidence="6">
    <location>
        <begin position="334"/>
        <end position="354"/>
    </location>
</feature>
<evidence type="ECO:0000256" key="5">
    <source>
        <dbReference type="ARBA" id="ARBA00023136"/>
    </source>
</evidence>
<dbReference type="PROSITE" id="PS50850">
    <property type="entry name" value="MFS"/>
    <property type="match status" value="1"/>
</dbReference>
<dbReference type="InterPro" id="IPR020846">
    <property type="entry name" value="MFS_dom"/>
</dbReference>
<feature type="transmembrane region" description="Helical" evidence="6">
    <location>
        <begin position="267"/>
        <end position="291"/>
    </location>
</feature>
<reference evidence="8 9" key="1">
    <citation type="journal article" date="2024" name="J. Plant Pathol.">
        <title>Sequence and assembly of the genome of Seiridium unicorne, isolate CBS 538.82, causal agent of cypress canker disease.</title>
        <authorList>
            <person name="Scali E."/>
            <person name="Rocca G.D."/>
            <person name="Danti R."/>
            <person name="Garbelotto M."/>
            <person name="Barberini S."/>
            <person name="Baroncelli R."/>
            <person name="Emiliani G."/>
        </authorList>
    </citation>
    <scope>NUCLEOTIDE SEQUENCE [LARGE SCALE GENOMIC DNA]</scope>
    <source>
        <strain evidence="8 9">BM-138-508</strain>
    </source>
</reference>
<keyword evidence="2" id="KW-0813">Transport</keyword>
<feature type="transmembrane region" description="Helical" evidence="6">
    <location>
        <begin position="105"/>
        <end position="124"/>
    </location>
</feature>
<dbReference type="InterPro" id="IPR011701">
    <property type="entry name" value="MFS"/>
</dbReference>
<name>A0ABR2UG60_9PEZI</name>
<feature type="domain" description="Major facilitator superfamily (MFS) profile" evidence="7">
    <location>
        <begin position="39"/>
        <end position="450"/>
    </location>
</feature>
<dbReference type="InterPro" id="IPR036259">
    <property type="entry name" value="MFS_trans_sf"/>
</dbReference>
<evidence type="ECO:0000256" key="4">
    <source>
        <dbReference type="ARBA" id="ARBA00022989"/>
    </source>
</evidence>
<feature type="transmembrane region" description="Helical" evidence="6">
    <location>
        <begin position="77"/>
        <end position="98"/>
    </location>
</feature>
<dbReference type="PANTHER" id="PTHR43791">
    <property type="entry name" value="PERMEASE-RELATED"/>
    <property type="match status" value="1"/>
</dbReference>
<feature type="transmembrane region" description="Helical" evidence="6">
    <location>
        <begin position="360"/>
        <end position="383"/>
    </location>
</feature>
<gene>
    <name evidence="8" type="ORF">SUNI508_11821</name>
</gene>
<evidence type="ECO:0000313" key="8">
    <source>
        <dbReference type="EMBL" id="KAK9413612.1"/>
    </source>
</evidence>
<evidence type="ECO:0000256" key="2">
    <source>
        <dbReference type="ARBA" id="ARBA00022448"/>
    </source>
</evidence>